<evidence type="ECO:0000313" key="3">
    <source>
        <dbReference type="Proteomes" id="UP000567179"/>
    </source>
</evidence>
<feature type="region of interest" description="Disordered" evidence="1">
    <location>
        <begin position="488"/>
        <end position="507"/>
    </location>
</feature>
<evidence type="ECO:0000256" key="1">
    <source>
        <dbReference type="SAM" id="MobiDB-lite"/>
    </source>
</evidence>
<evidence type="ECO:0000313" key="2">
    <source>
        <dbReference type="EMBL" id="KAF5322111.1"/>
    </source>
</evidence>
<sequence length="540" mass="57005">MIIIRVQATACYSPLSLQLTTTMCYSAGSLDQSLSPCPMCKVFAPPPNQGCPHKREKCTNRVAHPRMDVYYLTNAEVERFNGCGYCKWANYNASLGKPMSYSSNRGWPGCCRAPTPSEYPMIELVEWTAVSTAHRIPIPPEVEKLLGNFRLPPMFKSPASPTVRNPNTPSKSTTPTRRNTTSTPPRSTILSTKAMNTPTSTSPVSPSDRARGSSHHASGTHSANISRNSSSTAISSAILQGVYSGDGSRRKSAIPSSSPDRRAESRDSSIASAARRSFDIENPPSTSGSRRTSSARRPSVTPATTSVSVSKVVVDSRLTSATDASTRRRSSSAAPGSPIPAHVSAPVVKSDPLPPTPVVSAAATPTPAATPASNPASPNSTAAKNSPRKTPSPPSSRANRDSLLIPRTRPDPGEEPAPSSSSGSSDGVGSMSDSTVTSDGGFTDYLSDESEAEIQRQAEARAVVQAQHEAEEREFKLARQQLAGIGLKPPKLWNPTNTPPASPASANARAPMVVGRISAHKQPASFGAAVSLMQQPEARV</sequence>
<feature type="region of interest" description="Disordered" evidence="1">
    <location>
        <begin position="243"/>
        <end position="454"/>
    </location>
</feature>
<dbReference type="EMBL" id="JAACJJ010000028">
    <property type="protein sequence ID" value="KAF5322111.1"/>
    <property type="molecule type" value="Genomic_DNA"/>
</dbReference>
<feature type="compositionally biased region" description="Low complexity" evidence="1">
    <location>
        <begin position="419"/>
        <end position="434"/>
    </location>
</feature>
<protein>
    <submittedName>
        <fullName evidence="2">Uncharacterized protein</fullName>
    </submittedName>
</protein>
<feature type="compositionally biased region" description="Low complexity" evidence="1">
    <location>
        <begin position="215"/>
        <end position="230"/>
    </location>
</feature>
<feature type="region of interest" description="Disordered" evidence="1">
    <location>
        <begin position="153"/>
        <end position="230"/>
    </location>
</feature>
<reference evidence="2 3" key="1">
    <citation type="journal article" date="2020" name="ISME J.">
        <title>Uncovering the hidden diversity of litter-decomposition mechanisms in mushroom-forming fungi.</title>
        <authorList>
            <person name="Floudas D."/>
            <person name="Bentzer J."/>
            <person name="Ahren D."/>
            <person name="Johansson T."/>
            <person name="Persson P."/>
            <person name="Tunlid A."/>
        </authorList>
    </citation>
    <scope>NUCLEOTIDE SEQUENCE [LARGE SCALE GENOMIC DNA]</scope>
    <source>
        <strain evidence="2 3">CBS 101986</strain>
    </source>
</reference>
<feature type="compositionally biased region" description="Low complexity" evidence="1">
    <location>
        <begin position="283"/>
        <end position="324"/>
    </location>
</feature>
<feature type="compositionally biased region" description="Low complexity" evidence="1">
    <location>
        <begin position="164"/>
        <end position="188"/>
    </location>
</feature>
<name>A0A8H5BFU3_9AGAR</name>
<organism evidence="2 3">
    <name type="scientific">Psilocybe cf. subviscida</name>
    <dbReference type="NCBI Taxonomy" id="2480587"/>
    <lineage>
        <taxon>Eukaryota</taxon>
        <taxon>Fungi</taxon>
        <taxon>Dikarya</taxon>
        <taxon>Basidiomycota</taxon>
        <taxon>Agaricomycotina</taxon>
        <taxon>Agaricomycetes</taxon>
        <taxon>Agaricomycetidae</taxon>
        <taxon>Agaricales</taxon>
        <taxon>Agaricineae</taxon>
        <taxon>Strophariaceae</taxon>
        <taxon>Psilocybe</taxon>
    </lineage>
</organism>
<proteinExistence type="predicted"/>
<keyword evidence="3" id="KW-1185">Reference proteome</keyword>
<accession>A0A8H5BFU3</accession>
<dbReference type="OrthoDB" id="3217643at2759"/>
<feature type="compositionally biased region" description="Low complexity" evidence="1">
    <location>
        <begin position="197"/>
        <end position="207"/>
    </location>
</feature>
<dbReference type="Proteomes" id="UP000567179">
    <property type="component" value="Unassembled WGS sequence"/>
</dbReference>
<dbReference type="AlphaFoldDB" id="A0A8H5BFU3"/>
<gene>
    <name evidence="2" type="ORF">D9619_000513</name>
</gene>
<comment type="caution">
    <text evidence="2">The sequence shown here is derived from an EMBL/GenBank/DDBJ whole genome shotgun (WGS) entry which is preliminary data.</text>
</comment>
<feature type="compositionally biased region" description="Low complexity" evidence="1">
    <location>
        <begin position="358"/>
        <end position="389"/>
    </location>
</feature>